<evidence type="ECO:0000256" key="1">
    <source>
        <dbReference type="SAM" id="MobiDB-lite"/>
    </source>
</evidence>
<organism evidence="2 3">
    <name type="scientific">Puccinia coronata f. sp. avenae</name>
    <dbReference type="NCBI Taxonomy" id="200324"/>
    <lineage>
        <taxon>Eukaryota</taxon>
        <taxon>Fungi</taxon>
        <taxon>Dikarya</taxon>
        <taxon>Basidiomycota</taxon>
        <taxon>Pucciniomycotina</taxon>
        <taxon>Pucciniomycetes</taxon>
        <taxon>Pucciniales</taxon>
        <taxon>Pucciniaceae</taxon>
        <taxon>Puccinia</taxon>
    </lineage>
</organism>
<dbReference type="AlphaFoldDB" id="A0A2N5VPY6"/>
<accession>A0A2N5VPY6</accession>
<name>A0A2N5VPY6_9BASI</name>
<protein>
    <submittedName>
        <fullName evidence="2">Uncharacterized protein</fullName>
    </submittedName>
</protein>
<feature type="region of interest" description="Disordered" evidence="1">
    <location>
        <begin position="60"/>
        <end position="127"/>
    </location>
</feature>
<evidence type="ECO:0000313" key="2">
    <source>
        <dbReference type="EMBL" id="PLW52081.1"/>
    </source>
</evidence>
<sequence length="632" mass="70636">MEFLNDTAFEENCGTQDSWLTPSPGATKYVPFLDSQTQGLQLVTRSAAASLGAFPLILPTRTGADPKQNAPPPTLPTRMGADPKSNVPAPPIPTRNGTNPIQNPPPQPSVASAAGDNSQQSHGFTQPGVEQSVHLNYVLYSRSAIADLMKQSRPSTSTSKKDKKEWEKYSPVGKLQVWLVNLSLYDFKKFKREVLIQLGRDQYHFCKFIESLISRGEIKWQAIISNSRRYGPKNFAFLTCDQDFYEFVEAVHEALNSKVTIKLLMDDPQLQEKQLEHERSLEENLTLTFGADNVRIPLAREKTRLLGNPKADVTPNPVTPFLAKLMDHIVAKWGRNNKKYCIGNLKDCLQSMHVDNAMLTIWARALMHNQNEDVTLDHPPSTKHFVWVNKHIPTVKELISKGKGPERSQDEEPPNSPSSLPDIPLDDSLPKLPLEEYPRDASPLPKGPQGPVVKDPKPALVAPSSDIEVMRRQSQLVDTSYDSPFSIDSLQNRSPNGSQSCKYARSPTVDLIGDVINRLSVHKSRRGDRVPSVSLIRKRPVSQGSVTPQKTRMISTAGKAVTWEVFLKHCSFANNDMAVRGLIQLNHIAHWSFFLTTSVHSLRKMNFPFPEATASQLMYGTSSMPSKYFENN</sequence>
<dbReference type="Proteomes" id="UP000235392">
    <property type="component" value="Unassembled WGS sequence"/>
</dbReference>
<reference evidence="2 3" key="1">
    <citation type="submission" date="2017-11" db="EMBL/GenBank/DDBJ databases">
        <title>De novo assembly and phasing of dikaryotic genomes from two isolates of Puccinia coronata f. sp. avenae, the causal agent of oat crown rust.</title>
        <authorList>
            <person name="Miller M.E."/>
            <person name="Zhang Y."/>
            <person name="Omidvar V."/>
            <person name="Sperschneider J."/>
            <person name="Schwessinger B."/>
            <person name="Raley C."/>
            <person name="Palmer J.M."/>
            <person name="Garnica D."/>
            <person name="Upadhyaya N."/>
            <person name="Rathjen J."/>
            <person name="Taylor J.M."/>
            <person name="Park R.F."/>
            <person name="Dodds P.N."/>
            <person name="Hirsch C.D."/>
            <person name="Kianian S.F."/>
            <person name="Figueroa M."/>
        </authorList>
    </citation>
    <scope>NUCLEOTIDE SEQUENCE [LARGE SCALE GENOMIC DNA]</scope>
    <source>
        <strain evidence="2">12SD80</strain>
    </source>
</reference>
<comment type="caution">
    <text evidence="2">The sequence shown here is derived from an EMBL/GenBank/DDBJ whole genome shotgun (WGS) entry which is preliminary data.</text>
</comment>
<dbReference type="EMBL" id="PGCI01000002">
    <property type="protein sequence ID" value="PLW52081.1"/>
    <property type="molecule type" value="Genomic_DNA"/>
</dbReference>
<evidence type="ECO:0000313" key="3">
    <source>
        <dbReference type="Proteomes" id="UP000235392"/>
    </source>
</evidence>
<feature type="compositionally biased region" description="Polar residues" evidence="1">
    <location>
        <begin position="115"/>
        <end position="124"/>
    </location>
</feature>
<gene>
    <name evidence="2" type="ORF">PCASD_02140</name>
</gene>
<feature type="compositionally biased region" description="Basic and acidic residues" evidence="1">
    <location>
        <begin position="400"/>
        <end position="410"/>
    </location>
</feature>
<proteinExistence type="predicted"/>
<feature type="region of interest" description="Disordered" evidence="1">
    <location>
        <begin position="400"/>
        <end position="467"/>
    </location>
</feature>